<evidence type="ECO:0000256" key="5">
    <source>
        <dbReference type="ARBA" id="ARBA00022741"/>
    </source>
</evidence>
<evidence type="ECO:0000256" key="8">
    <source>
        <dbReference type="ARBA" id="ARBA00023012"/>
    </source>
</evidence>
<dbReference type="Pfam" id="PF00512">
    <property type="entry name" value="HisKA"/>
    <property type="match status" value="1"/>
</dbReference>
<keyword evidence="4" id="KW-0808">Transferase</keyword>
<dbReference type="Gene3D" id="3.30.450.20">
    <property type="entry name" value="PAS domain"/>
    <property type="match status" value="2"/>
</dbReference>
<sequence>MGAARIRIKPFLVRLLRRVPLPWIAVGVGLATGLAVWAALDQIQGRQVDKIFDRELAVQLKLRARESLIRFERYLASYAAVIRLLAHTRWLSDYLQGSDWLAGSGATQPTIHRGAYPDWLSEPFMRDGLNPPTHLLLTGLDGAIWEIFQTSTVPIALDLQGRAPKRWFGAHPGSILIERLAQQLYLVVAEAIKDAPGKEIGYLVAIVPIDAALLAASQHGLDVGSAAVALVDDTDQRLLASLDPQAIPVASHLSDWAASYVITAQSLDDYIAPDSKLSFATLVSQARVEKMSHHVRIFERRQRFYAAVVFVLVFTALFYLVSARLNSILKRMTRFAQRALGIPEPGFARAGNQLILLEEWIQHFTQLVLAAREEMSRRYQAELREREALKAAMMEASLDAIVTLDHDGRIIEYNPAAERLFGIERSQALGVIFAERFLADLARPAFRRLLDRSLHRYLAPQGREELLALDAAGREIPVELSIAPIEQVGARFFTLYIHDISSRKQAEQEIKSLARLASESPNPILRVSATGSLVYANPASHTIVRAWGSETGWLLPEDWADAVKAALVLGRPLERELEVGGQIYAILLAPIRDLGYVNIYARDITAVRRAEQEARQHQAALVHVCRLSTLGEIATGMAHELNQPLSAVINYANGCSRRLHTGQGRPEELIEAMHQIIAQAQRASEIIKRLRALVGKQPPVRAEADLNQLVHEVCTFLAFEINQLGVGVALELLPEPLKVLVDVVQIEQVLLNLVTNALDAMESCPAGARRLGIRTWREGAWARLAVADTGPGIDPEQCPKVFAPFVTTKTGGMGMGLAISQTIIENHEGRIWAESIPEQGATFHIRLPLAPVPAQALANPVDERDDR</sequence>
<dbReference type="CDD" id="cd00082">
    <property type="entry name" value="HisKA"/>
    <property type="match status" value="1"/>
</dbReference>
<keyword evidence="5" id="KW-0547">Nucleotide-binding</keyword>
<evidence type="ECO:0000256" key="4">
    <source>
        <dbReference type="ARBA" id="ARBA00022679"/>
    </source>
</evidence>
<feature type="domain" description="PAS" evidence="11">
    <location>
        <begin position="386"/>
        <end position="461"/>
    </location>
</feature>
<dbReference type="SUPFAM" id="SSF47384">
    <property type="entry name" value="Homodimeric domain of signal transducing histidine kinase"/>
    <property type="match status" value="1"/>
</dbReference>
<evidence type="ECO:0000256" key="7">
    <source>
        <dbReference type="ARBA" id="ARBA00022840"/>
    </source>
</evidence>
<keyword evidence="9" id="KW-0472">Membrane</keyword>
<keyword evidence="7" id="KW-0067">ATP-binding</keyword>
<dbReference type="PRINTS" id="PR00344">
    <property type="entry name" value="BCTRLSENSOR"/>
</dbReference>
<dbReference type="Gene3D" id="1.10.287.130">
    <property type="match status" value="1"/>
</dbReference>
<dbReference type="NCBIfam" id="TIGR00229">
    <property type="entry name" value="sensory_box"/>
    <property type="match status" value="1"/>
</dbReference>
<dbReference type="PROSITE" id="PS50109">
    <property type="entry name" value="HIS_KIN"/>
    <property type="match status" value="1"/>
</dbReference>
<dbReference type="SMART" id="SM00388">
    <property type="entry name" value="HisKA"/>
    <property type="match status" value="1"/>
</dbReference>
<dbReference type="InterPro" id="IPR035965">
    <property type="entry name" value="PAS-like_dom_sf"/>
</dbReference>
<keyword evidence="3" id="KW-0597">Phosphoprotein</keyword>
<evidence type="ECO:0000259" key="10">
    <source>
        <dbReference type="PROSITE" id="PS50109"/>
    </source>
</evidence>
<dbReference type="InterPro" id="IPR036097">
    <property type="entry name" value="HisK_dim/P_sf"/>
</dbReference>
<feature type="transmembrane region" description="Helical" evidence="9">
    <location>
        <begin position="304"/>
        <end position="322"/>
    </location>
</feature>
<dbReference type="KEGG" id="cjap:GWK36_07135"/>
<dbReference type="InterPro" id="IPR036890">
    <property type="entry name" value="HATPase_C_sf"/>
</dbReference>
<dbReference type="AlphaFoldDB" id="A0A6G7VD35"/>
<keyword evidence="6" id="KW-0418">Kinase</keyword>
<dbReference type="Pfam" id="PF02518">
    <property type="entry name" value="HATPase_c"/>
    <property type="match status" value="1"/>
</dbReference>
<protein>
    <recommendedName>
        <fullName evidence="2">histidine kinase</fullName>
        <ecNumber evidence="2">2.7.13.3</ecNumber>
    </recommendedName>
</protein>
<dbReference type="EMBL" id="CP048029">
    <property type="protein sequence ID" value="QIK37795.1"/>
    <property type="molecule type" value="Genomic_DNA"/>
</dbReference>
<evidence type="ECO:0000256" key="6">
    <source>
        <dbReference type="ARBA" id="ARBA00022777"/>
    </source>
</evidence>
<dbReference type="SUPFAM" id="SSF55785">
    <property type="entry name" value="PYP-like sensor domain (PAS domain)"/>
    <property type="match status" value="1"/>
</dbReference>
<dbReference type="EC" id="2.7.13.3" evidence="2"/>
<dbReference type="PROSITE" id="PS50112">
    <property type="entry name" value="PAS"/>
    <property type="match status" value="1"/>
</dbReference>
<dbReference type="SUPFAM" id="SSF55874">
    <property type="entry name" value="ATPase domain of HSP90 chaperone/DNA topoisomerase II/histidine kinase"/>
    <property type="match status" value="1"/>
</dbReference>
<dbReference type="GO" id="GO:0005524">
    <property type="term" value="F:ATP binding"/>
    <property type="evidence" value="ECO:0007669"/>
    <property type="project" value="UniProtKB-KW"/>
</dbReference>
<dbReference type="SMART" id="SM00091">
    <property type="entry name" value="PAS"/>
    <property type="match status" value="2"/>
</dbReference>
<gene>
    <name evidence="12" type="ORF">GWK36_07135</name>
</gene>
<feature type="domain" description="Histidine kinase" evidence="10">
    <location>
        <begin position="636"/>
        <end position="851"/>
    </location>
</feature>
<dbReference type="InterPro" id="IPR005467">
    <property type="entry name" value="His_kinase_dom"/>
</dbReference>
<dbReference type="InterPro" id="IPR003661">
    <property type="entry name" value="HisK_dim/P_dom"/>
</dbReference>
<dbReference type="Proteomes" id="UP000502699">
    <property type="component" value="Chromosome"/>
</dbReference>
<dbReference type="Pfam" id="PF08448">
    <property type="entry name" value="PAS_4"/>
    <property type="match status" value="1"/>
</dbReference>
<comment type="catalytic activity">
    <reaction evidence="1">
        <text>ATP + protein L-histidine = ADP + protein N-phospho-L-histidine.</text>
        <dbReference type="EC" id="2.7.13.3"/>
    </reaction>
</comment>
<evidence type="ECO:0000256" key="1">
    <source>
        <dbReference type="ARBA" id="ARBA00000085"/>
    </source>
</evidence>
<keyword evidence="13" id="KW-1185">Reference proteome</keyword>
<keyword evidence="8" id="KW-0902">Two-component regulatory system</keyword>
<dbReference type="Gene3D" id="3.30.565.10">
    <property type="entry name" value="Histidine kinase-like ATPase, C-terminal domain"/>
    <property type="match status" value="1"/>
</dbReference>
<proteinExistence type="predicted"/>
<evidence type="ECO:0000256" key="3">
    <source>
        <dbReference type="ARBA" id="ARBA00022553"/>
    </source>
</evidence>
<evidence type="ECO:0000259" key="11">
    <source>
        <dbReference type="PROSITE" id="PS50112"/>
    </source>
</evidence>
<dbReference type="PANTHER" id="PTHR43065">
    <property type="entry name" value="SENSOR HISTIDINE KINASE"/>
    <property type="match status" value="1"/>
</dbReference>
<dbReference type="InterPro" id="IPR000014">
    <property type="entry name" value="PAS"/>
</dbReference>
<name>A0A6G7VD35_9GAMM</name>
<evidence type="ECO:0000256" key="2">
    <source>
        <dbReference type="ARBA" id="ARBA00012438"/>
    </source>
</evidence>
<dbReference type="SMART" id="SM00387">
    <property type="entry name" value="HATPase_c"/>
    <property type="match status" value="1"/>
</dbReference>
<dbReference type="InterPro" id="IPR004358">
    <property type="entry name" value="Sig_transdc_His_kin-like_C"/>
</dbReference>
<dbReference type="CDD" id="cd00130">
    <property type="entry name" value="PAS"/>
    <property type="match status" value="1"/>
</dbReference>
<evidence type="ECO:0000256" key="9">
    <source>
        <dbReference type="SAM" id="Phobius"/>
    </source>
</evidence>
<keyword evidence="9" id="KW-0812">Transmembrane</keyword>
<feature type="transmembrane region" description="Helical" evidence="9">
    <location>
        <begin position="21"/>
        <end position="40"/>
    </location>
</feature>
<evidence type="ECO:0000313" key="13">
    <source>
        <dbReference type="Proteomes" id="UP000502699"/>
    </source>
</evidence>
<evidence type="ECO:0000313" key="12">
    <source>
        <dbReference type="EMBL" id="QIK37795.1"/>
    </source>
</evidence>
<reference evidence="13" key="1">
    <citation type="submission" date="2020-01" db="EMBL/GenBank/DDBJ databases">
        <title>Caldichromatium gen. nov., sp. nov., a thermophilic purple sulfur bacterium member of the family Chromatiaceae isolated from Nakabusa hot spring, Japan.</title>
        <authorList>
            <person name="Saini M.K."/>
            <person name="Hanada S."/>
            <person name="Tank M."/>
        </authorList>
    </citation>
    <scope>NUCLEOTIDE SEQUENCE [LARGE SCALE GENOMIC DNA]</scope>
    <source>
        <strain evidence="13">No.7</strain>
    </source>
</reference>
<dbReference type="InterPro" id="IPR013656">
    <property type="entry name" value="PAS_4"/>
</dbReference>
<organism evidence="12 13">
    <name type="scientific">Caldichromatium japonicum</name>
    <dbReference type="NCBI Taxonomy" id="2699430"/>
    <lineage>
        <taxon>Bacteria</taxon>
        <taxon>Pseudomonadati</taxon>
        <taxon>Pseudomonadota</taxon>
        <taxon>Gammaproteobacteria</taxon>
        <taxon>Chromatiales</taxon>
        <taxon>Chromatiaceae</taxon>
        <taxon>Caldichromatium</taxon>
    </lineage>
</organism>
<keyword evidence="9" id="KW-1133">Transmembrane helix</keyword>
<accession>A0A6G7VD35</accession>
<dbReference type="PANTHER" id="PTHR43065:SF10">
    <property type="entry name" value="PEROXIDE STRESS-ACTIVATED HISTIDINE KINASE MAK3"/>
    <property type="match status" value="1"/>
</dbReference>
<dbReference type="InterPro" id="IPR003594">
    <property type="entry name" value="HATPase_dom"/>
</dbReference>
<dbReference type="GO" id="GO:0000155">
    <property type="term" value="F:phosphorelay sensor kinase activity"/>
    <property type="evidence" value="ECO:0007669"/>
    <property type="project" value="InterPro"/>
</dbReference>